<dbReference type="RefSeq" id="WP_114189355.1">
    <property type="nucleotide sequence ID" value="NZ_BJYU01000236.1"/>
</dbReference>
<proteinExistence type="predicted"/>
<accession>A0A512C3G3</accession>
<reference evidence="1 2" key="1">
    <citation type="submission" date="2019-07" db="EMBL/GenBank/DDBJ databases">
        <title>Whole genome shotgun sequence of Microvirga aerophila NBRC 106136.</title>
        <authorList>
            <person name="Hosoyama A."/>
            <person name="Uohara A."/>
            <person name="Ohji S."/>
            <person name="Ichikawa N."/>
        </authorList>
    </citation>
    <scope>NUCLEOTIDE SEQUENCE [LARGE SCALE GENOMIC DNA]</scope>
    <source>
        <strain evidence="1 2">NBRC 106136</strain>
    </source>
</reference>
<evidence type="ECO:0000313" key="1">
    <source>
        <dbReference type="EMBL" id="GEO18740.1"/>
    </source>
</evidence>
<dbReference type="OrthoDB" id="9901849at2"/>
<protein>
    <submittedName>
        <fullName evidence="1">Uncharacterized protein</fullName>
    </submittedName>
</protein>
<comment type="caution">
    <text evidence="1">The sequence shown here is derived from an EMBL/GenBank/DDBJ whole genome shotgun (WGS) entry which is preliminary data.</text>
</comment>
<organism evidence="1 2">
    <name type="scientific">Microvirga aerophila</name>
    <dbReference type="NCBI Taxonomy" id="670291"/>
    <lineage>
        <taxon>Bacteria</taxon>
        <taxon>Pseudomonadati</taxon>
        <taxon>Pseudomonadota</taxon>
        <taxon>Alphaproteobacteria</taxon>
        <taxon>Hyphomicrobiales</taxon>
        <taxon>Methylobacteriaceae</taxon>
        <taxon>Microvirga</taxon>
    </lineage>
</organism>
<evidence type="ECO:0000313" key="2">
    <source>
        <dbReference type="Proteomes" id="UP000321085"/>
    </source>
</evidence>
<sequence>MTDPEDHLNSYAARVSGHAVTRAAQRGVHKNVIELILAFGDIELPAAMKRRRLRLSRNRAAELIAEGYSFRLVDAAQKVELILSKMDRVVTVVRCDPYPTRRNMFLSQRHTSVRV</sequence>
<gene>
    <name evidence="1" type="ORF">MAE02_64360</name>
</gene>
<name>A0A512C3G3_9HYPH</name>
<dbReference type="EMBL" id="BJYU01000236">
    <property type="protein sequence ID" value="GEO18740.1"/>
    <property type="molecule type" value="Genomic_DNA"/>
</dbReference>
<dbReference type="AlphaFoldDB" id="A0A512C3G3"/>
<keyword evidence="2" id="KW-1185">Reference proteome</keyword>
<dbReference type="Proteomes" id="UP000321085">
    <property type="component" value="Unassembled WGS sequence"/>
</dbReference>